<dbReference type="InterPro" id="IPR050445">
    <property type="entry name" value="Bact_polysacc_biosynth/exp"/>
</dbReference>
<dbReference type="Proteomes" id="UP000050421">
    <property type="component" value="Unassembled WGS sequence"/>
</dbReference>
<protein>
    <recommendedName>
        <fullName evidence="5">Polysaccharide chain length determinant N-terminal domain-containing protein</fullName>
    </recommendedName>
</protein>
<evidence type="ECO:0000313" key="4">
    <source>
        <dbReference type="Proteomes" id="UP000050421"/>
    </source>
</evidence>
<keyword evidence="2" id="KW-0812">Transmembrane</keyword>
<name>A0A0P7Y6F4_9BACT</name>
<dbReference type="EMBL" id="LJXT01000098">
    <property type="protein sequence ID" value="KPQ13231.1"/>
    <property type="molecule type" value="Genomic_DNA"/>
</dbReference>
<accession>A0A0P7Y6F4</accession>
<feature type="transmembrane region" description="Helical" evidence="2">
    <location>
        <begin position="329"/>
        <end position="354"/>
    </location>
</feature>
<keyword evidence="2" id="KW-1133">Transmembrane helix</keyword>
<comment type="caution">
    <text evidence="3">The sequence shown here is derived from an EMBL/GenBank/DDBJ whole genome shotgun (WGS) entry which is preliminary data.</text>
</comment>
<evidence type="ECO:0008006" key="5">
    <source>
        <dbReference type="Google" id="ProtNLM"/>
    </source>
</evidence>
<dbReference type="GO" id="GO:0004713">
    <property type="term" value="F:protein tyrosine kinase activity"/>
    <property type="evidence" value="ECO:0007669"/>
    <property type="project" value="TreeGrafter"/>
</dbReference>
<keyword evidence="2" id="KW-0472">Membrane</keyword>
<evidence type="ECO:0000256" key="2">
    <source>
        <dbReference type="SAM" id="Phobius"/>
    </source>
</evidence>
<evidence type="ECO:0000256" key="1">
    <source>
        <dbReference type="SAM" id="Coils"/>
    </source>
</evidence>
<dbReference type="PANTHER" id="PTHR32309:SF13">
    <property type="entry name" value="FERRIC ENTEROBACTIN TRANSPORT PROTEIN FEPE"/>
    <property type="match status" value="1"/>
</dbReference>
<dbReference type="OrthoDB" id="1522571at2"/>
<reference evidence="3 4" key="1">
    <citation type="submission" date="2015-09" db="EMBL/GenBank/DDBJ databases">
        <title>Identification and resolution of microdiversity through metagenomic sequencing of parallel consortia.</title>
        <authorList>
            <person name="Nelson W.C."/>
            <person name="Romine M.F."/>
            <person name="Lindemann S.R."/>
        </authorList>
    </citation>
    <scope>NUCLEOTIDE SEQUENCE [LARGE SCALE GENOMIC DNA]</scope>
    <source>
        <strain evidence="3">HL-49</strain>
    </source>
</reference>
<gene>
    <name evidence="3" type="ORF">HLUCCX10_13660</name>
</gene>
<dbReference type="eggNOG" id="COG3206">
    <property type="taxonomic scope" value="Bacteria"/>
</dbReference>
<dbReference type="STRING" id="1305737.GCA_000526355_01808"/>
<evidence type="ECO:0000313" key="3">
    <source>
        <dbReference type="EMBL" id="KPQ13231.1"/>
    </source>
</evidence>
<dbReference type="GO" id="GO:0005886">
    <property type="term" value="C:plasma membrane"/>
    <property type="evidence" value="ECO:0007669"/>
    <property type="project" value="TreeGrafter"/>
</dbReference>
<dbReference type="PANTHER" id="PTHR32309">
    <property type="entry name" value="TYROSINE-PROTEIN KINASE"/>
    <property type="match status" value="1"/>
</dbReference>
<dbReference type="PATRIC" id="fig|1305737.6.peg.3449"/>
<organism evidence="3 4">
    <name type="scientific">Algoriphagus marincola HL-49</name>
    <dbReference type="NCBI Taxonomy" id="1305737"/>
    <lineage>
        <taxon>Bacteria</taxon>
        <taxon>Pseudomonadati</taxon>
        <taxon>Bacteroidota</taxon>
        <taxon>Cytophagia</taxon>
        <taxon>Cytophagales</taxon>
        <taxon>Cyclobacteriaceae</taxon>
        <taxon>Algoriphagus</taxon>
    </lineage>
</organism>
<proteinExistence type="predicted"/>
<feature type="coiled-coil region" evidence="1">
    <location>
        <begin position="230"/>
        <end position="271"/>
    </location>
</feature>
<sequence length="363" mass="41522">MNKGRSKKILLEGDFTLVNLIFLFRQKLVVFWISIIVFLFLGFVIYSTTPNSYRIQSVYLIEAQEGPSGAGGLGSLAQLSGINMGSNNAENTFLNPALYPVIVQSKPFLEELMKTTFKSLVYTDSVTLFKYMVETRPENSIMKALKRPQSIFKSGVEVDSGYFDSLSSSQREQFSPLELYALGQIAQRISISSQGSLLNIDTEMPEPDLSFQFSKKVKSLIEKYSIRYVLEKQNNQVEYLKGQFNIAEKNYQEAQNNLVRFKERNQGINLESLRAVEQNFNAEYNLKFELFRTISQELELAKIKLNSLKPIFSQIEPPYIPNRPTSPRLLLTLAFSFILGIVAGTVFILFYYTFAYFKLQQNN</sequence>
<keyword evidence="1" id="KW-0175">Coiled coil</keyword>
<feature type="transmembrane region" description="Helical" evidence="2">
    <location>
        <begin position="28"/>
        <end position="46"/>
    </location>
</feature>
<dbReference type="AlphaFoldDB" id="A0A0P7Y6F4"/>